<reference evidence="2" key="1">
    <citation type="submission" date="2021-05" db="EMBL/GenBank/DDBJ databases">
        <authorList>
            <person name="Pietrasiak N."/>
            <person name="Ward R."/>
            <person name="Stajich J.E."/>
            <person name="Kurbessoian T."/>
        </authorList>
    </citation>
    <scope>NUCLEOTIDE SEQUENCE</scope>
    <source>
        <strain evidence="2">JT2-VF2</strain>
    </source>
</reference>
<sequence>MRKTTITILTLSLGFLITLPATAQLGKVLADFQSYSGDLQTYLKNNLSPTLKPLEIQSQNAISDSTGELNIPNPVAAGDRILNGLILNSVSDKFENNSVVKLTSTTQEINRLVTRSSIASNLGKAGQIRAKIKLQNTEESLDNIARVVSEAEKANQTFLGEIQKQIGQLATTATTGNIPGMGGLLQGSSNQSDLQLQSIKIQSEQSKMLGESLAQSMHINHSLQYSNLNLANISQQMEETNRARRVDSSAEAARLLRTTSQMDLFGRQEK</sequence>
<organism evidence="2 3">
    <name type="scientific">Mojavia pulchra JT2-VF2</name>
    <dbReference type="NCBI Taxonomy" id="287848"/>
    <lineage>
        <taxon>Bacteria</taxon>
        <taxon>Bacillati</taxon>
        <taxon>Cyanobacteriota</taxon>
        <taxon>Cyanophyceae</taxon>
        <taxon>Nostocales</taxon>
        <taxon>Nostocaceae</taxon>
    </lineage>
</organism>
<dbReference type="EMBL" id="JAHHHN010000001">
    <property type="protein sequence ID" value="MBW4560071.1"/>
    <property type="molecule type" value="Genomic_DNA"/>
</dbReference>
<feature type="signal peptide" evidence="1">
    <location>
        <begin position="1"/>
        <end position="23"/>
    </location>
</feature>
<feature type="chain" id="PRO_5037465927" evidence="1">
    <location>
        <begin position="24"/>
        <end position="270"/>
    </location>
</feature>
<dbReference type="Proteomes" id="UP000715781">
    <property type="component" value="Unassembled WGS sequence"/>
</dbReference>
<reference evidence="2" key="2">
    <citation type="journal article" date="2022" name="Microbiol. Resour. Announc.">
        <title>Metagenome Sequencing to Explore Phylogenomics of Terrestrial Cyanobacteria.</title>
        <authorList>
            <person name="Ward R.D."/>
            <person name="Stajich J.E."/>
            <person name="Johansen J.R."/>
            <person name="Huntemann M."/>
            <person name="Clum A."/>
            <person name="Foster B."/>
            <person name="Foster B."/>
            <person name="Roux S."/>
            <person name="Palaniappan K."/>
            <person name="Varghese N."/>
            <person name="Mukherjee S."/>
            <person name="Reddy T.B.K."/>
            <person name="Daum C."/>
            <person name="Copeland A."/>
            <person name="Chen I.A."/>
            <person name="Ivanova N.N."/>
            <person name="Kyrpides N.C."/>
            <person name="Shapiro N."/>
            <person name="Eloe-Fadrosh E.A."/>
            <person name="Pietrasiak N."/>
        </authorList>
    </citation>
    <scope>NUCLEOTIDE SEQUENCE</scope>
    <source>
        <strain evidence="2">JT2-VF2</strain>
    </source>
</reference>
<evidence type="ECO:0000313" key="3">
    <source>
        <dbReference type="Proteomes" id="UP000715781"/>
    </source>
</evidence>
<keyword evidence="1" id="KW-0732">Signal</keyword>
<gene>
    <name evidence="2" type="ORF">KME32_02755</name>
</gene>
<evidence type="ECO:0000256" key="1">
    <source>
        <dbReference type="SAM" id="SignalP"/>
    </source>
</evidence>
<dbReference type="AlphaFoldDB" id="A0A951UEJ0"/>
<name>A0A951UEJ0_9NOST</name>
<comment type="caution">
    <text evidence="2">The sequence shown here is derived from an EMBL/GenBank/DDBJ whole genome shotgun (WGS) entry which is preliminary data.</text>
</comment>
<proteinExistence type="predicted"/>
<protein>
    <submittedName>
        <fullName evidence="2">Uncharacterized protein</fullName>
    </submittedName>
</protein>
<evidence type="ECO:0000313" key="2">
    <source>
        <dbReference type="EMBL" id="MBW4560071.1"/>
    </source>
</evidence>
<accession>A0A951UEJ0</accession>